<organism evidence="2 3">
    <name type="scientific">Natronococcus amylolyticus DSM 10524</name>
    <dbReference type="NCBI Taxonomy" id="1227497"/>
    <lineage>
        <taxon>Archaea</taxon>
        <taxon>Methanobacteriati</taxon>
        <taxon>Methanobacteriota</taxon>
        <taxon>Stenosarchaea group</taxon>
        <taxon>Halobacteria</taxon>
        <taxon>Halobacteriales</taxon>
        <taxon>Natrialbaceae</taxon>
        <taxon>Natronococcus</taxon>
    </lineage>
</organism>
<feature type="transmembrane region" description="Helical" evidence="1">
    <location>
        <begin position="12"/>
        <end position="28"/>
    </location>
</feature>
<dbReference type="EMBL" id="AOIB01000014">
    <property type="protein sequence ID" value="ELY59863.1"/>
    <property type="molecule type" value="Genomic_DNA"/>
</dbReference>
<gene>
    <name evidence="2" type="ORF">C491_05826</name>
</gene>
<keyword evidence="3" id="KW-1185">Reference proteome</keyword>
<accession>L9XGQ3</accession>
<sequence length="56" mass="5985">MSGMKRRNLQLLYAGGIALNAVALIAAATTGSTLYAATFGLVIVYLSVRYWMVSTD</sequence>
<keyword evidence="1" id="KW-1133">Transmembrane helix</keyword>
<proteinExistence type="predicted"/>
<keyword evidence="1" id="KW-0812">Transmembrane</keyword>
<reference evidence="2 3" key="1">
    <citation type="journal article" date="2014" name="PLoS Genet.">
        <title>Phylogenetically driven sequencing of extremely halophilic archaea reveals strategies for static and dynamic osmo-response.</title>
        <authorList>
            <person name="Becker E.A."/>
            <person name="Seitzer P.M."/>
            <person name="Tritt A."/>
            <person name="Larsen D."/>
            <person name="Krusor M."/>
            <person name="Yao A.I."/>
            <person name="Wu D."/>
            <person name="Madern D."/>
            <person name="Eisen J.A."/>
            <person name="Darling A.E."/>
            <person name="Facciotti M.T."/>
        </authorList>
    </citation>
    <scope>NUCLEOTIDE SEQUENCE [LARGE SCALE GENOMIC DNA]</scope>
    <source>
        <strain evidence="2 3">DSM 10524</strain>
    </source>
</reference>
<evidence type="ECO:0000313" key="3">
    <source>
        <dbReference type="Proteomes" id="UP000011688"/>
    </source>
</evidence>
<name>L9XGQ3_9EURY</name>
<dbReference type="Proteomes" id="UP000011688">
    <property type="component" value="Unassembled WGS sequence"/>
</dbReference>
<dbReference type="eggNOG" id="arCOG10715">
    <property type="taxonomic scope" value="Archaea"/>
</dbReference>
<keyword evidence="1" id="KW-0472">Membrane</keyword>
<dbReference type="AlphaFoldDB" id="L9XGQ3"/>
<protein>
    <submittedName>
        <fullName evidence="2">Uncharacterized protein</fullName>
    </submittedName>
</protein>
<comment type="caution">
    <text evidence="2">The sequence shown here is derived from an EMBL/GenBank/DDBJ whole genome shotgun (WGS) entry which is preliminary data.</text>
</comment>
<evidence type="ECO:0000256" key="1">
    <source>
        <dbReference type="SAM" id="Phobius"/>
    </source>
</evidence>
<feature type="transmembrane region" description="Helical" evidence="1">
    <location>
        <begin position="34"/>
        <end position="52"/>
    </location>
</feature>
<dbReference type="STRING" id="1227497.C491_05826"/>
<evidence type="ECO:0000313" key="2">
    <source>
        <dbReference type="EMBL" id="ELY59863.1"/>
    </source>
</evidence>